<organism evidence="8 9">
    <name type="scientific">Henriciella algicola</name>
    <dbReference type="NCBI Taxonomy" id="1608422"/>
    <lineage>
        <taxon>Bacteria</taxon>
        <taxon>Pseudomonadati</taxon>
        <taxon>Pseudomonadota</taxon>
        <taxon>Alphaproteobacteria</taxon>
        <taxon>Hyphomonadales</taxon>
        <taxon>Hyphomonadaceae</taxon>
        <taxon>Henriciella</taxon>
    </lineage>
</organism>
<feature type="transmembrane region" description="Helical" evidence="5">
    <location>
        <begin position="92"/>
        <end position="109"/>
    </location>
</feature>
<dbReference type="Gene3D" id="1.10.3730.20">
    <property type="match status" value="1"/>
</dbReference>
<name>A0A399RC69_9PROT</name>
<evidence type="ECO:0000256" key="5">
    <source>
        <dbReference type="SAM" id="Phobius"/>
    </source>
</evidence>
<comment type="caution">
    <text evidence="8">The sequence shown here is derived from an EMBL/GenBank/DDBJ whole genome shotgun (WGS) entry which is preliminary data.</text>
</comment>
<dbReference type="Pfam" id="PF00892">
    <property type="entry name" value="EamA"/>
    <property type="match status" value="1"/>
</dbReference>
<dbReference type="InterPro" id="IPR000620">
    <property type="entry name" value="EamA_dom"/>
</dbReference>
<feature type="transmembrane region" description="Helical" evidence="5">
    <location>
        <begin position="140"/>
        <end position="158"/>
    </location>
</feature>
<dbReference type="OrthoDB" id="321830at2"/>
<dbReference type="PANTHER" id="PTHR32322:SF9">
    <property type="entry name" value="AMINO-ACID METABOLITE EFFLUX PUMP-RELATED"/>
    <property type="match status" value="1"/>
</dbReference>
<keyword evidence="6" id="KW-0732">Signal</keyword>
<feature type="transmembrane region" description="Helical" evidence="5">
    <location>
        <begin position="116"/>
        <end position="134"/>
    </location>
</feature>
<evidence type="ECO:0000256" key="6">
    <source>
        <dbReference type="SAM" id="SignalP"/>
    </source>
</evidence>
<evidence type="ECO:0000256" key="3">
    <source>
        <dbReference type="ARBA" id="ARBA00022989"/>
    </source>
</evidence>
<feature type="domain" description="EamA" evidence="7">
    <location>
        <begin position="143"/>
        <end position="276"/>
    </location>
</feature>
<evidence type="ECO:0000259" key="7">
    <source>
        <dbReference type="Pfam" id="PF00892"/>
    </source>
</evidence>
<protein>
    <submittedName>
        <fullName evidence="8">DMT family transporter</fullName>
    </submittedName>
</protein>
<keyword evidence="3 5" id="KW-1133">Transmembrane helix</keyword>
<evidence type="ECO:0000313" key="9">
    <source>
        <dbReference type="Proteomes" id="UP000265845"/>
    </source>
</evidence>
<accession>A0A399RC69</accession>
<feature type="transmembrane region" description="Helical" evidence="5">
    <location>
        <begin position="35"/>
        <end position="54"/>
    </location>
</feature>
<evidence type="ECO:0000256" key="1">
    <source>
        <dbReference type="ARBA" id="ARBA00004141"/>
    </source>
</evidence>
<dbReference type="RefSeq" id="WP_119454902.1">
    <property type="nucleotide sequence ID" value="NZ_QWGA01000008.1"/>
</dbReference>
<keyword evidence="2 5" id="KW-0812">Transmembrane</keyword>
<dbReference type="InterPro" id="IPR037185">
    <property type="entry name" value="EmrE-like"/>
</dbReference>
<dbReference type="EMBL" id="QWGA01000008">
    <property type="protein sequence ID" value="RIJ27525.1"/>
    <property type="molecule type" value="Genomic_DNA"/>
</dbReference>
<proteinExistence type="predicted"/>
<dbReference type="AlphaFoldDB" id="A0A399RC69"/>
<evidence type="ECO:0000256" key="2">
    <source>
        <dbReference type="ARBA" id="ARBA00022692"/>
    </source>
</evidence>
<keyword evidence="9" id="KW-1185">Reference proteome</keyword>
<evidence type="ECO:0000313" key="8">
    <source>
        <dbReference type="EMBL" id="RIJ27525.1"/>
    </source>
</evidence>
<feature type="transmembrane region" description="Helical" evidence="5">
    <location>
        <begin position="170"/>
        <end position="192"/>
    </location>
</feature>
<feature type="transmembrane region" description="Helical" evidence="5">
    <location>
        <begin position="66"/>
        <end position="86"/>
    </location>
</feature>
<reference evidence="8 9" key="1">
    <citation type="submission" date="2018-08" db="EMBL/GenBank/DDBJ databases">
        <title>Henriciella mobilis sp. nov., isolated from seawater.</title>
        <authorList>
            <person name="Cheng H."/>
            <person name="Wu Y.-H."/>
            <person name="Xu X.-W."/>
            <person name="Guo L.-L."/>
        </authorList>
    </citation>
    <scope>NUCLEOTIDE SEQUENCE [LARGE SCALE GENOMIC DNA]</scope>
    <source>
        <strain evidence="8 9">CCUG67844</strain>
    </source>
</reference>
<evidence type="ECO:0000256" key="4">
    <source>
        <dbReference type="ARBA" id="ARBA00023136"/>
    </source>
</evidence>
<feature type="signal peptide" evidence="6">
    <location>
        <begin position="1"/>
        <end position="19"/>
    </location>
</feature>
<comment type="subcellular location">
    <subcellularLocation>
        <location evidence="1">Membrane</location>
        <topology evidence="1">Multi-pass membrane protein</topology>
    </subcellularLocation>
</comment>
<dbReference type="GO" id="GO:0016020">
    <property type="term" value="C:membrane"/>
    <property type="evidence" value="ECO:0007669"/>
    <property type="project" value="UniProtKB-SubCell"/>
</dbReference>
<feature type="chain" id="PRO_5017330012" evidence="6">
    <location>
        <begin position="20"/>
        <end position="284"/>
    </location>
</feature>
<sequence length="284" mass="28776">MAFPLRLFLVTALAMTAFAANSVLARLAMATGEAGPWSFTLIRLVSGAVVLALIVSPKRAIGSGSWASGAALLLYAAAFSLAYLTLATGTGALILFAIVQITMIGWGILQGERLAAARWAGLALALGGLVWLLLPGLEAPPLIGALLMGAAGIGWGIYSLRGRRASQPTVLTAGNFARASVLAIVIAGPALLLSGEASPSIEGVVYALASGAITSALGYAIWYAALRDLSASLAAIAQLTVPAIAAIGGMVFLSEPLTLRFVIATGLILGGVALASIARRRSPN</sequence>
<feature type="transmembrane region" description="Helical" evidence="5">
    <location>
        <begin position="259"/>
        <end position="278"/>
    </location>
</feature>
<feature type="transmembrane region" description="Helical" evidence="5">
    <location>
        <begin position="204"/>
        <end position="226"/>
    </location>
</feature>
<dbReference type="InterPro" id="IPR050638">
    <property type="entry name" value="AA-Vitamin_Transporters"/>
</dbReference>
<dbReference type="Proteomes" id="UP000265845">
    <property type="component" value="Unassembled WGS sequence"/>
</dbReference>
<dbReference type="PANTHER" id="PTHR32322">
    <property type="entry name" value="INNER MEMBRANE TRANSPORTER"/>
    <property type="match status" value="1"/>
</dbReference>
<feature type="transmembrane region" description="Helical" evidence="5">
    <location>
        <begin position="233"/>
        <end position="253"/>
    </location>
</feature>
<keyword evidence="4 5" id="KW-0472">Membrane</keyword>
<gene>
    <name evidence="8" type="ORF">D1222_14100</name>
</gene>
<dbReference type="SUPFAM" id="SSF103481">
    <property type="entry name" value="Multidrug resistance efflux transporter EmrE"/>
    <property type="match status" value="2"/>
</dbReference>